<evidence type="ECO:0000313" key="14">
    <source>
        <dbReference type="EMBL" id="KPI87472.1"/>
    </source>
</evidence>
<dbReference type="Pfam" id="PF00560">
    <property type="entry name" value="LRR_1"/>
    <property type="match status" value="1"/>
</dbReference>
<name>A0A0N1I7S5_LEPSE</name>
<comment type="subcellular location">
    <subcellularLocation>
        <location evidence="1">Cell membrane</location>
    </subcellularLocation>
    <subcellularLocation>
        <location evidence="10">Endomembrane system</location>
        <topology evidence="10">Single-pass membrane protein</topology>
    </subcellularLocation>
</comment>
<evidence type="ECO:0000256" key="4">
    <source>
        <dbReference type="ARBA" id="ARBA00022729"/>
    </source>
</evidence>
<organism evidence="14 15">
    <name type="scientific">Leptomonas seymouri</name>
    <dbReference type="NCBI Taxonomy" id="5684"/>
    <lineage>
        <taxon>Eukaryota</taxon>
        <taxon>Discoba</taxon>
        <taxon>Euglenozoa</taxon>
        <taxon>Kinetoplastea</taxon>
        <taxon>Metakinetoplastina</taxon>
        <taxon>Trypanosomatida</taxon>
        <taxon>Trypanosomatidae</taxon>
        <taxon>Leishmaniinae</taxon>
        <taxon>Leptomonas</taxon>
    </lineage>
</organism>
<evidence type="ECO:0000313" key="15">
    <source>
        <dbReference type="Proteomes" id="UP000038009"/>
    </source>
</evidence>
<keyword evidence="4 12" id="KW-0732">Signal</keyword>
<evidence type="ECO:0000256" key="6">
    <source>
        <dbReference type="ARBA" id="ARBA00022989"/>
    </source>
</evidence>
<dbReference type="FunFam" id="3.80.10.10:FF:000095">
    <property type="entry name" value="LRR receptor-like serine/threonine-protein kinase GSO1"/>
    <property type="match status" value="1"/>
</dbReference>
<feature type="signal peptide" evidence="12">
    <location>
        <begin position="1"/>
        <end position="31"/>
    </location>
</feature>
<keyword evidence="6 11" id="KW-1133">Transmembrane helix</keyword>
<accession>A0A0N1I7S5</accession>
<reference evidence="14 15" key="1">
    <citation type="journal article" date="2015" name="PLoS Pathog.">
        <title>Leptomonas seymouri: Adaptations to the Dixenous Life Cycle Analyzed by Genome Sequencing, Transcriptome Profiling and Co-infection with Leishmania donovani.</title>
        <authorList>
            <person name="Kraeva N."/>
            <person name="Butenko A."/>
            <person name="Hlavacova J."/>
            <person name="Kostygov A."/>
            <person name="Myskova J."/>
            <person name="Grybchuk D."/>
            <person name="Lestinova T."/>
            <person name="Votypka J."/>
            <person name="Volf P."/>
            <person name="Opperdoes F."/>
            <person name="Flegontov P."/>
            <person name="Lukes J."/>
            <person name="Yurchenko V."/>
        </authorList>
    </citation>
    <scope>NUCLEOTIDE SEQUENCE [LARGE SCALE GENOMIC DNA]</scope>
    <source>
        <strain evidence="14 15">ATCC 30220</strain>
    </source>
</reference>
<dbReference type="Gene3D" id="3.80.10.10">
    <property type="entry name" value="Ribonuclease Inhibitor"/>
    <property type="match status" value="3"/>
</dbReference>
<gene>
    <name evidence="14" type="ORF">ABL78_3461</name>
</gene>
<dbReference type="PANTHER" id="PTHR27000:SF642">
    <property type="entry name" value="INACTIVE LEUCINE-RICH REPEAT RECEPTOR KINASE XIAO-RELATED"/>
    <property type="match status" value="1"/>
</dbReference>
<comment type="caution">
    <text evidence="14">The sequence shown here is derived from an EMBL/GenBank/DDBJ whole genome shotgun (WGS) entry which is preliminary data.</text>
</comment>
<evidence type="ECO:0000256" key="1">
    <source>
        <dbReference type="ARBA" id="ARBA00004236"/>
    </source>
</evidence>
<dbReference type="AlphaFoldDB" id="A0A0N1I7S5"/>
<feature type="transmembrane region" description="Helical" evidence="11">
    <location>
        <begin position="426"/>
        <end position="449"/>
    </location>
</feature>
<dbReference type="SUPFAM" id="SSF52058">
    <property type="entry name" value="L domain-like"/>
    <property type="match status" value="1"/>
</dbReference>
<evidence type="ECO:0000256" key="11">
    <source>
        <dbReference type="SAM" id="Phobius"/>
    </source>
</evidence>
<keyword evidence="5" id="KW-0677">Repeat</keyword>
<protein>
    <submittedName>
        <fullName evidence="14">Putative surface antigen protein</fullName>
    </submittedName>
</protein>
<evidence type="ECO:0000256" key="12">
    <source>
        <dbReference type="SAM" id="SignalP"/>
    </source>
</evidence>
<evidence type="ECO:0000256" key="8">
    <source>
        <dbReference type="ARBA" id="ARBA00023170"/>
    </source>
</evidence>
<keyword evidence="7 11" id="KW-0472">Membrane</keyword>
<feature type="domain" description="Leucine-rich repeat-containing N-terminal plant-type" evidence="13">
    <location>
        <begin position="58"/>
        <end position="75"/>
    </location>
</feature>
<dbReference type="GO" id="GO:0012505">
    <property type="term" value="C:endomembrane system"/>
    <property type="evidence" value="ECO:0007669"/>
    <property type="project" value="UniProtKB-SubCell"/>
</dbReference>
<proteinExistence type="predicted"/>
<feature type="chain" id="PRO_5005873749" evidence="12">
    <location>
        <begin position="32"/>
        <end position="508"/>
    </location>
</feature>
<dbReference type="InterPro" id="IPR032675">
    <property type="entry name" value="LRR_dom_sf"/>
</dbReference>
<keyword evidence="8" id="KW-0675">Receptor</keyword>
<evidence type="ECO:0000256" key="10">
    <source>
        <dbReference type="ARBA" id="ARBA00037847"/>
    </source>
</evidence>
<dbReference type="InterPro" id="IPR013210">
    <property type="entry name" value="LRR_N_plant-typ"/>
</dbReference>
<dbReference type="EMBL" id="LJSK01000087">
    <property type="protein sequence ID" value="KPI87472.1"/>
    <property type="molecule type" value="Genomic_DNA"/>
</dbReference>
<dbReference type="Proteomes" id="UP000038009">
    <property type="component" value="Unassembled WGS sequence"/>
</dbReference>
<dbReference type="Pfam" id="PF08263">
    <property type="entry name" value="LRRNT_2"/>
    <property type="match status" value="1"/>
</dbReference>
<keyword evidence="3 11" id="KW-0812">Transmembrane</keyword>
<dbReference type="GO" id="GO:0005886">
    <property type="term" value="C:plasma membrane"/>
    <property type="evidence" value="ECO:0007669"/>
    <property type="project" value="UniProtKB-SubCell"/>
</dbReference>
<dbReference type="OrthoDB" id="1877432at2759"/>
<evidence type="ECO:0000256" key="9">
    <source>
        <dbReference type="ARBA" id="ARBA00023180"/>
    </source>
</evidence>
<keyword evidence="9" id="KW-0325">Glycoprotein</keyword>
<keyword evidence="2" id="KW-0433">Leucine-rich repeat</keyword>
<sequence length="508" mass="54459">MAVVHHYGSRTPVPLLRLLLAVLLCAACTAAASPYTPAEDTHTRNFLLLLAKDLPALARIWDPSVDYCSWDGVSCKSKGVVINVSNLGLSGTLPELDASLNASRIYVSEIHVDGNPGVSGPLPPSWGSLAALTYFSSSDCSISGSVPSEWNAMSSLQSFEASNTSLSGTLPVEWCTMPKLWEFTADMTSLSGTLPPQWQSMQRMFYLNLSYTNVAGTLPPAWSHMTQLSHFDLSSTKVTGVLPVEWRGMTNLLYVNLSNTDIAGTLPPTWSTLGKFVVFDMSNTQLVGTLPSEWSSMQRLRQFDVSGTRLAGTLPPEWCVLQKLTRVLLAHTALNGTLPTEYGALHLEVLDVAHTGLSGTIPAAWGSLVNLTHVDFSETQVAGCLPKEWLCTLGLTTSGVGLSSAVSRGCPSAADVCGTAHSARGLTWWMIALIVLAGVLLLAALGWWFRSRANILPAGTPDVWNEQRGDAAETYLYTSLPEQEHSSNGDATSADVVVPVCGSKDRTS</sequence>
<evidence type="ECO:0000256" key="7">
    <source>
        <dbReference type="ARBA" id="ARBA00023136"/>
    </source>
</evidence>
<keyword evidence="15" id="KW-1185">Reference proteome</keyword>
<evidence type="ECO:0000259" key="13">
    <source>
        <dbReference type="Pfam" id="PF08263"/>
    </source>
</evidence>
<dbReference type="OMA" id="YINISHV"/>
<evidence type="ECO:0000256" key="5">
    <source>
        <dbReference type="ARBA" id="ARBA00022737"/>
    </source>
</evidence>
<evidence type="ECO:0000256" key="3">
    <source>
        <dbReference type="ARBA" id="ARBA00022692"/>
    </source>
</evidence>
<dbReference type="VEuPathDB" id="TriTrypDB:Lsey_0087_0190"/>
<evidence type="ECO:0000256" key="2">
    <source>
        <dbReference type="ARBA" id="ARBA00022614"/>
    </source>
</evidence>
<dbReference type="PANTHER" id="PTHR27000">
    <property type="entry name" value="LEUCINE-RICH REPEAT RECEPTOR-LIKE PROTEIN KINASE FAMILY PROTEIN-RELATED"/>
    <property type="match status" value="1"/>
</dbReference>
<dbReference type="InterPro" id="IPR001611">
    <property type="entry name" value="Leu-rich_rpt"/>
</dbReference>